<organism evidence="2 3">
    <name type="scientific">Nonomuraea rosea</name>
    <dbReference type="NCBI Taxonomy" id="638574"/>
    <lineage>
        <taxon>Bacteria</taxon>
        <taxon>Bacillati</taxon>
        <taxon>Actinomycetota</taxon>
        <taxon>Actinomycetes</taxon>
        <taxon>Streptosporangiales</taxon>
        <taxon>Streptosporangiaceae</taxon>
        <taxon>Nonomuraea</taxon>
    </lineage>
</organism>
<evidence type="ECO:0000313" key="3">
    <source>
        <dbReference type="Proteomes" id="UP001500630"/>
    </source>
</evidence>
<gene>
    <name evidence="2" type="ORF">GCM10022419_028090</name>
</gene>
<proteinExistence type="predicted"/>
<sequence>MDLSVPRPVEAFFGIGGQAPDARAQVVLTGLQPMPPGRHGGRSSFEAAAHEDGDGFPGAWRLRVYAVCASPLPGLTYRQASAPVSSAITAAEMVLCPAGKVVLGGGGGHVALTEHGLQMDNAFATAYEDENGIPATARRSPKRLAEEERAPLPGRRVPHP</sequence>
<evidence type="ECO:0000313" key="2">
    <source>
        <dbReference type="EMBL" id="GAA3546332.1"/>
    </source>
</evidence>
<keyword evidence="3" id="KW-1185">Reference proteome</keyword>
<comment type="caution">
    <text evidence="2">The sequence shown here is derived from an EMBL/GenBank/DDBJ whole genome shotgun (WGS) entry which is preliminary data.</text>
</comment>
<evidence type="ECO:0008006" key="4">
    <source>
        <dbReference type="Google" id="ProtNLM"/>
    </source>
</evidence>
<reference evidence="3" key="1">
    <citation type="journal article" date="2019" name="Int. J. Syst. Evol. Microbiol.">
        <title>The Global Catalogue of Microorganisms (GCM) 10K type strain sequencing project: providing services to taxonomists for standard genome sequencing and annotation.</title>
        <authorList>
            <consortium name="The Broad Institute Genomics Platform"/>
            <consortium name="The Broad Institute Genome Sequencing Center for Infectious Disease"/>
            <person name="Wu L."/>
            <person name="Ma J."/>
        </authorList>
    </citation>
    <scope>NUCLEOTIDE SEQUENCE [LARGE SCALE GENOMIC DNA]</scope>
    <source>
        <strain evidence="3">JCM 17326</strain>
    </source>
</reference>
<dbReference type="EMBL" id="BAABDQ010000005">
    <property type="protein sequence ID" value="GAA3546332.1"/>
    <property type="molecule type" value="Genomic_DNA"/>
</dbReference>
<accession>A0ABP6WAA2</accession>
<evidence type="ECO:0000256" key="1">
    <source>
        <dbReference type="SAM" id="MobiDB-lite"/>
    </source>
</evidence>
<feature type="region of interest" description="Disordered" evidence="1">
    <location>
        <begin position="130"/>
        <end position="160"/>
    </location>
</feature>
<name>A0ABP6WAA2_9ACTN</name>
<dbReference type="Proteomes" id="UP001500630">
    <property type="component" value="Unassembled WGS sequence"/>
</dbReference>
<protein>
    <recommendedName>
        <fullName evidence="4">Pirin C-terminal domain-containing protein</fullName>
    </recommendedName>
</protein>